<comment type="caution">
    <text evidence="1">The sequence shown here is derived from an EMBL/GenBank/DDBJ whole genome shotgun (WGS) entry which is preliminary data.</text>
</comment>
<dbReference type="Pfam" id="PF19645">
    <property type="entry name" value="DUF6148"/>
    <property type="match status" value="1"/>
</dbReference>
<dbReference type="InterPro" id="IPR046146">
    <property type="entry name" value="DUF6148"/>
</dbReference>
<name>A0ABT9U5S2_PAEHA</name>
<protein>
    <submittedName>
        <fullName evidence="1">Uncharacterized protein</fullName>
    </submittedName>
</protein>
<dbReference type="EMBL" id="JAUSSU010000007">
    <property type="protein sequence ID" value="MDQ0114368.1"/>
    <property type="molecule type" value="Genomic_DNA"/>
</dbReference>
<proteinExistence type="predicted"/>
<organism evidence="1 2">
    <name type="scientific">Paenibacillus harenae</name>
    <dbReference type="NCBI Taxonomy" id="306543"/>
    <lineage>
        <taxon>Bacteria</taxon>
        <taxon>Bacillati</taxon>
        <taxon>Bacillota</taxon>
        <taxon>Bacilli</taxon>
        <taxon>Bacillales</taxon>
        <taxon>Paenibacillaceae</taxon>
        <taxon>Paenibacillus</taxon>
    </lineage>
</organism>
<dbReference type="RefSeq" id="WP_307205699.1">
    <property type="nucleotide sequence ID" value="NZ_JAUSSU010000007.1"/>
</dbReference>
<sequence length="78" mass="8865">MPTWTLQEARDNLAIWKQALTAVSTGQAYTIAGRSLTRVNIKDIQGMIEYFGKEIDKLEAAAAGRPLRRMRQYVPRDL</sequence>
<keyword evidence="2" id="KW-1185">Reference proteome</keyword>
<gene>
    <name evidence="1" type="ORF">J2T15_003823</name>
</gene>
<accession>A0ABT9U5S2</accession>
<evidence type="ECO:0000313" key="2">
    <source>
        <dbReference type="Proteomes" id="UP001229346"/>
    </source>
</evidence>
<reference evidence="1 2" key="1">
    <citation type="submission" date="2023-07" db="EMBL/GenBank/DDBJ databases">
        <title>Sorghum-associated microbial communities from plants grown in Nebraska, USA.</title>
        <authorList>
            <person name="Schachtman D."/>
        </authorList>
    </citation>
    <scope>NUCLEOTIDE SEQUENCE [LARGE SCALE GENOMIC DNA]</scope>
    <source>
        <strain evidence="1 2">CC482</strain>
    </source>
</reference>
<dbReference type="Proteomes" id="UP001229346">
    <property type="component" value="Unassembled WGS sequence"/>
</dbReference>
<evidence type="ECO:0000313" key="1">
    <source>
        <dbReference type="EMBL" id="MDQ0114368.1"/>
    </source>
</evidence>